<keyword evidence="1" id="KW-0472">Membrane</keyword>
<evidence type="ECO:0000313" key="3">
    <source>
        <dbReference type="Proteomes" id="UP001175000"/>
    </source>
</evidence>
<evidence type="ECO:0000256" key="1">
    <source>
        <dbReference type="SAM" id="Phobius"/>
    </source>
</evidence>
<keyword evidence="1" id="KW-1133">Transmembrane helix</keyword>
<accession>A0AA39TM24</accession>
<feature type="transmembrane region" description="Helical" evidence="1">
    <location>
        <begin position="26"/>
        <end position="44"/>
    </location>
</feature>
<evidence type="ECO:0000313" key="2">
    <source>
        <dbReference type="EMBL" id="KAK0612229.1"/>
    </source>
</evidence>
<reference evidence="2" key="1">
    <citation type="submission" date="2023-06" db="EMBL/GenBank/DDBJ databases">
        <title>Genome-scale phylogeny and comparative genomics of the fungal order Sordariales.</title>
        <authorList>
            <consortium name="Lawrence Berkeley National Laboratory"/>
            <person name="Hensen N."/>
            <person name="Bonometti L."/>
            <person name="Westerberg I."/>
            <person name="Brannstrom I.O."/>
            <person name="Guillou S."/>
            <person name="Cros-Aarteil S."/>
            <person name="Calhoun S."/>
            <person name="Haridas S."/>
            <person name="Kuo A."/>
            <person name="Mondo S."/>
            <person name="Pangilinan J."/>
            <person name="Riley R."/>
            <person name="Labutti K."/>
            <person name="Andreopoulos B."/>
            <person name="Lipzen A."/>
            <person name="Chen C."/>
            <person name="Yanf M."/>
            <person name="Daum C."/>
            <person name="Ng V."/>
            <person name="Clum A."/>
            <person name="Steindorff A."/>
            <person name="Ohm R."/>
            <person name="Martin F."/>
            <person name="Silar P."/>
            <person name="Natvig D."/>
            <person name="Lalanne C."/>
            <person name="Gautier V."/>
            <person name="Ament-Velasquez S.L."/>
            <person name="Kruys A."/>
            <person name="Hutchinson M.I."/>
            <person name="Powell A.J."/>
            <person name="Barry K."/>
            <person name="Miller A.N."/>
            <person name="Grigoriev I.V."/>
            <person name="Debuchy R."/>
            <person name="Gladieux P."/>
            <person name="Thoren M.H."/>
            <person name="Johannesson H."/>
        </authorList>
    </citation>
    <scope>NUCLEOTIDE SEQUENCE</scope>
    <source>
        <strain evidence="2">CBS 606.72</strain>
    </source>
</reference>
<name>A0AA39TM24_9PEZI</name>
<dbReference type="EMBL" id="JAULSU010000007">
    <property type="protein sequence ID" value="KAK0612229.1"/>
    <property type="molecule type" value="Genomic_DNA"/>
</dbReference>
<proteinExistence type="predicted"/>
<organism evidence="2 3">
    <name type="scientific">Immersiella caudata</name>
    <dbReference type="NCBI Taxonomy" id="314043"/>
    <lineage>
        <taxon>Eukaryota</taxon>
        <taxon>Fungi</taxon>
        <taxon>Dikarya</taxon>
        <taxon>Ascomycota</taxon>
        <taxon>Pezizomycotina</taxon>
        <taxon>Sordariomycetes</taxon>
        <taxon>Sordariomycetidae</taxon>
        <taxon>Sordariales</taxon>
        <taxon>Lasiosphaeriaceae</taxon>
        <taxon>Immersiella</taxon>
    </lineage>
</organism>
<feature type="transmembrane region" description="Helical" evidence="1">
    <location>
        <begin position="64"/>
        <end position="88"/>
    </location>
</feature>
<protein>
    <submittedName>
        <fullName evidence="2">Uncharacterized protein</fullName>
    </submittedName>
</protein>
<dbReference type="AlphaFoldDB" id="A0AA39TM24"/>
<sequence length="109" mass="12186">MLASIPVVLTAYKAAKASVKMEELRVSVNLLTTAAVTFLIVRLWSISELSLLFAPRHQTTNALAWFYIADPFLDRVGMFLVLLSIYYIGIRSIEKGGLWSSSQSRSTPY</sequence>
<gene>
    <name evidence="2" type="ORF">B0T14DRAFT_531823</name>
</gene>
<dbReference type="Proteomes" id="UP001175000">
    <property type="component" value="Unassembled WGS sequence"/>
</dbReference>
<keyword evidence="3" id="KW-1185">Reference proteome</keyword>
<comment type="caution">
    <text evidence="2">The sequence shown here is derived from an EMBL/GenBank/DDBJ whole genome shotgun (WGS) entry which is preliminary data.</text>
</comment>
<keyword evidence="1" id="KW-0812">Transmembrane</keyword>